<dbReference type="Proteomes" id="UP000298551">
    <property type="component" value="Chromosome"/>
</dbReference>
<accession>A0A4D6X865</accession>
<dbReference type="CDD" id="cd01741">
    <property type="entry name" value="GATase1_1"/>
    <property type="match status" value="1"/>
</dbReference>
<evidence type="ECO:0000313" key="2">
    <source>
        <dbReference type="EMBL" id="QCI10768.1"/>
    </source>
</evidence>
<dbReference type="SUPFAM" id="SSF52317">
    <property type="entry name" value="Class I glutamine amidotransferase-like"/>
    <property type="match status" value="1"/>
</dbReference>
<dbReference type="NCBIfam" id="NF006098">
    <property type="entry name" value="PRK08250.1"/>
    <property type="match status" value="1"/>
</dbReference>
<dbReference type="GO" id="GO:0016740">
    <property type="term" value="F:transferase activity"/>
    <property type="evidence" value="ECO:0007669"/>
    <property type="project" value="UniProtKB-KW"/>
</dbReference>
<organism evidence="2 3">
    <name type="scientific">Pseudomonas putida</name>
    <name type="common">Arthrobacter siderocapsulatus</name>
    <dbReference type="NCBI Taxonomy" id="303"/>
    <lineage>
        <taxon>Bacteria</taxon>
        <taxon>Pseudomonadati</taxon>
        <taxon>Pseudomonadota</taxon>
        <taxon>Gammaproteobacteria</taxon>
        <taxon>Pseudomonadales</taxon>
        <taxon>Pseudomonadaceae</taxon>
        <taxon>Pseudomonas</taxon>
    </lineage>
</organism>
<protein>
    <submittedName>
        <fullName evidence="2">Glutamine amidotransferase</fullName>
        <ecNumber evidence="2">6.3.5.2</ecNumber>
    </submittedName>
</protein>
<proteinExistence type="predicted"/>
<dbReference type="GO" id="GO:0003922">
    <property type="term" value="F:GMP synthase (glutamine-hydrolyzing) activity"/>
    <property type="evidence" value="ECO:0007669"/>
    <property type="project" value="UniProtKB-EC"/>
</dbReference>
<dbReference type="PROSITE" id="PS51273">
    <property type="entry name" value="GATASE_TYPE_1"/>
    <property type="match status" value="1"/>
</dbReference>
<dbReference type="RefSeq" id="WP_136912973.1">
    <property type="nucleotide sequence ID" value="NZ_CP039371.1"/>
</dbReference>
<dbReference type="Gene3D" id="3.40.50.880">
    <property type="match status" value="1"/>
</dbReference>
<evidence type="ECO:0000313" key="3">
    <source>
        <dbReference type="Proteomes" id="UP000298551"/>
    </source>
</evidence>
<dbReference type="InterPro" id="IPR044992">
    <property type="entry name" value="ChyE-like"/>
</dbReference>
<gene>
    <name evidence="2" type="ORF">E6B08_04825</name>
</gene>
<dbReference type="GO" id="GO:0005829">
    <property type="term" value="C:cytosol"/>
    <property type="evidence" value="ECO:0007669"/>
    <property type="project" value="TreeGrafter"/>
</dbReference>
<dbReference type="FunFam" id="3.40.50.880:FF:000033">
    <property type="entry name" value="Glutamine amidotransferase class-I"/>
    <property type="match status" value="1"/>
</dbReference>
<keyword evidence="2" id="KW-0808">Transferase</keyword>
<evidence type="ECO:0000259" key="1">
    <source>
        <dbReference type="Pfam" id="PF00117"/>
    </source>
</evidence>
<keyword evidence="2" id="KW-0315">Glutamine amidotransferase</keyword>
<dbReference type="PANTHER" id="PTHR42695">
    <property type="entry name" value="GLUTAMINE AMIDOTRANSFERASE YLR126C-RELATED"/>
    <property type="match status" value="1"/>
</dbReference>
<keyword evidence="2" id="KW-0436">Ligase</keyword>
<sequence length="247" mass="27005">MKVHFIVHEAFEAPGAYETWVRERGFEASYSRVHAHEPLPANADAIDLLVVLGGPQDPATTREQCPHFDAAAECRLINQAIAAGKAVVGVCLGSQLIGEALGARFAHSPEKEIGKFPISLTAAGMANDKVAHFGDVLQVGHWHNDMPGLTPEAKVLAVSEGCPRQIVEYGNLVYGFQCHMEFTAQVVEGLIAACEQELVTLTDRRFVQQAEALRAQSWDEMNQKLFGFLDKLVEAYQSRTTTGTTRT</sequence>
<reference evidence="3" key="1">
    <citation type="submission" date="2019-04" db="EMBL/GenBank/DDBJ databases">
        <title>Genome sequence of Pseudomonas putida 1290, an auxin catabolizing strain.</title>
        <authorList>
            <person name="Laird T.S."/>
            <person name="Leveau J.H.J."/>
        </authorList>
    </citation>
    <scope>NUCLEOTIDE SEQUENCE [LARGE SCALE GENOMIC DNA]</scope>
    <source>
        <strain evidence="3">1290</strain>
    </source>
</reference>
<feature type="domain" description="Glutamine amidotransferase" evidence="1">
    <location>
        <begin position="23"/>
        <end position="185"/>
    </location>
</feature>
<dbReference type="OrthoDB" id="9813383at2"/>
<dbReference type="AlphaFoldDB" id="A0A4D6X865"/>
<dbReference type="PANTHER" id="PTHR42695:SF5">
    <property type="entry name" value="GLUTAMINE AMIDOTRANSFERASE YLR126C-RELATED"/>
    <property type="match status" value="1"/>
</dbReference>
<dbReference type="Pfam" id="PF00117">
    <property type="entry name" value="GATase"/>
    <property type="match status" value="1"/>
</dbReference>
<dbReference type="EC" id="6.3.5.2" evidence="2"/>
<name>A0A4D6X865_PSEPU</name>
<dbReference type="EMBL" id="CP039371">
    <property type="protein sequence ID" value="QCI10768.1"/>
    <property type="molecule type" value="Genomic_DNA"/>
</dbReference>
<dbReference type="InterPro" id="IPR017926">
    <property type="entry name" value="GATASE"/>
</dbReference>
<dbReference type="InterPro" id="IPR029062">
    <property type="entry name" value="Class_I_gatase-like"/>
</dbReference>